<dbReference type="Gene3D" id="2.60.40.1760">
    <property type="entry name" value="glycosyl hydrolase (family 31)"/>
    <property type="match status" value="1"/>
</dbReference>
<dbReference type="InterPro" id="IPR011013">
    <property type="entry name" value="Gal_mutarotase_sf_dom"/>
</dbReference>
<feature type="domain" description="Glycosyl hydrolase family 31 C-terminal" evidence="18">
    <location>
        <begin position="773"/>
        <end position="859"/>
    </location>
</feature>
<evidence type="ECO:0000256" key="5">
    <source>
        <dbReference type="ARBA" id="ARBA00014002"/>
    </source>
</evidence>
<dbReference type="InterPro" id="IPR030458">
    <property type="entry name" value="Glyco_hydro_31_AS"/>
</dbReference>
<dbReference type="SUPFAM" id="SSF51445">
    <property type="entry name" value="(Trans)glycosidases"/>
    <property type="match status" value="1"/>
</dbReference>
<dbReference type="CDD" id="cd14752">
    <property type="entry name" value="GH31_N"/>
    <property type="match status" value="1"/>
</dbReference>
<dbReference type="InterPro" id="IPR017853">
    <property type="entry name" value="GH"/>
</dbReference>
<evidence type="ECO:0000259" key="18">
    <source>
        <dbReference type="Pfam" id="PF21365"/>
    </source>
</evidence>
<keyword evidence="9" id="KW-0325">Glycoprotein</keyword>
<evidence type="ECO:0000256" key="10">
    <source>
        <dbReference type="ARBA" id="ARBA00023277"/>
    </source>
</evidence>
<keyword evidence="12" id="KW-0961">Cell wall biogenesis/degradation</keyword>
<evidence type="ECO:0000259" key="16">
    <source>
        <dbReference type="Pfam" id="PF01055"/>
    </source>
</evidence>
<comment type="subcellular location">
    <subcellularLocation>
        <location evidence="2">Secreted</location>
    </subcellularLocation>
</comment>
<dbReference type="Gene3D" id="2.60.40.1180">
    <property type="entry name" value="Golgi alpha-mannosidase II"/>
    <property type="match status" value="2"/>
</dbReference>
<organism evidence="19 20">
    <name type="scientific">Vanrija albida</name>
    <dbReference type="NCBI Taxonomy" id="181172"/>
    <lineage>
        <taxon>Eukaryota</taxon>
        <taxon>Fungi</taxon>
        <taxon>Dikarya</taxon>
        <taxon>Basidiomycota</taxon>
        <taxon>Agaricomycotina</taxon>
        <taxon>Tremellomycetes</taxon>
        <taxon>Trichosporonales</taxon>
        <taxon>Trichosporonaceae</taxon>
        <taxon>Vanrija</taxon>
    </lineage>
</organism>
<reference evidence="19 20" key="1">
    <citation type="submission" date="2023-08" db="EMBL/GenBank/DDBJ databases">
        <title>Annotated Genome Sequence of Vanrija albida AlHP1.</title>
        <authorList>
            <person name="Herzog R."/>
        </authorList>
    </citation>
    <scope>NUCLEOTIDE SEQUENCE [LARGE SCALE GENOMIC DNA]</scope>
    <source>
        <strain evidence="19 20">AlHP1</strain>
    </source>
</reference>
<dbReference type="Pfam" id="PF21365">
    <property type="entry name" value="Glyco_hydro_31_3rd"/>
    <property type="match status" value="1"/>
</dbReference>
<keyword evidence="8 15" id="KW-0378">Hydrolase</keyword>
<evidence type="ECO:0000256" key="4">
    <source>
        <dbReference type="ARBA" id="ARBA00012744"/>
    </source>
</evidence>
<dbReference type="InterPro" id="IPR000322">
    <property type="entry name" value="Glyco_hydro_31_TIM"/>
</dbReference>
<evidence type="ECO:0000256" key="13">
    <source>
        <dbReference type="ARBA" id="ARBA00023326"/>
    </source>
</evidence>
<sequence>MPPTADPPPRTNATVKLAAVVGLLAMSLGLSSYVSSPADALNAARSLFVTRTAVADPGIIDIPSPVNHTGNTEACAGYRLSHIAPSDTGYDGSLEIIGECNAYGPDYPTLVLSVRYETADRLRVRIIDSGGKAHTVPDDVVEGGWPGLFASSVTADKSNLLFEYESDPFSFKVVRKGSGEVLFDTTDSPLIFEEQYLRVGSRLPPNSHIQGLGQHNDNFNLPIHQTDYVRTLWSRDAYGVPERTNLYGTHPGYINQILGGERASSSGVFLLNSNGMDVKFPSDGQNIEFNALGGVVDVFFFNGPTPADVVRQGAEVWKPSAMVPYWSLGFHSCKYGYIDIAEVAEVVANYSLAKIPLQTQWIDIDYMHSRWINTLDTERYGLDKVRYVVDKLHEAGQDFILMVDPAVFSGTPDVSAAKYETLQTGIDADIFLRYANGDLYEGVVWPGPTAFPDWTHKRAQQWWTSEFKRFFDAETGVNVDGIWLDMNEPANFLPYLEANIYRVSIERDVPPPRPEPRIIPRSIPGFEAFQAGRNISEPLEGSKPYDGIFGDKFEGQSTVYPDPNTLDDYLSADLDNKWLYPPYRIHDRRAPPSTTDATSNQHLKNISDFSARTDLVQANGARTYDEHNLYGSRHAIRTRNALIERSPEKRPFTIVRSSFTGTPSSLWLGDNVGSWQQYAQSIRQMLQFSISGVGVVGSDTCGFIGATTETLCARWAWLGAFNTFYRNHNDLGSPPQEFYLWPLTTIAARAAGHTRLSLLDYQYTALHYHSLDGTPVLWPLSWLHPEDTAAINIETQFYFGDAVLVSPVLDDSSAAFVYLPGAVYYDFFTYERVWGGRPLTLHDVPYDTMPLHILGGRVVPLREGLSYTTQENRALPFKLVVAPDSDGTAEGRLYLDDGESLHVGDNKSDIEFTFADGKLEISGSFGYRGEGASTLDTVVFAGQDRDWVVKVDGQEVDSEYDRDAPSITVRGLKREWRATTIEVTKEQKVRQK</sequence>
<evidence type="ECO:0000313" key="20">
    <source>
        <dbReference type="Proteomes" id="UP001565368"/>
    </source>
</evidence>
<dbReference type="Pfam" id="PF13802">
    <property type="entry name" value="Gal_mutarotas_2"/>
    <property type="match status" value="1"/>
</dbReference>
<dbReference type="InterPro" id="IPR013780">
    <property type="entry name" value="Glyco_hydro_b"/>
</dbReference>
<dbReference type="PANTHER" id="PTHR22762:SF67">
    <property type="entry name" value="ALPHA_BETA-GLUCOSIDASE AGDC-RELATED"/>
    <property type="match status" value="1"/>
</dbReference>
<evidence type="ECO:0000256" key="3">
    <source>
        <dbReference type="ARBA" id="ARBA00007806"/>
    </source>
</evidence>
<keyword evidence="20" id="KW-1185">Reference proteome</keyword>
<evidence type="ECO:0000256" key="14">
    <source>
        <dbReference type="ARBA" id="ARBA00025512"/>
    </source>
</evidence>
<comment type="function">
    <text evidence="14">Glucosidase involved in the degradation of cellulosic biomass. Has both alpha- and beta-glucosidase activity.</text>
</comment>
<dbReference type="Proteomes" id="UP001565368">
    <property type="component" value="Unassembled WGS sequence"/>
</dbReference>
<dbReference type="PROSITE" id="PS00129">
    <property type="entry name" value="GLYCOSYL_HYDROL_F31_1"/>
    <property type="match status" value="1"/>
</dbReference>
<dbReference type="RefSeq" id="XP_069209341.1">
    <property type="nucleotide sequence ID" value="XM_069351923.1"/>
</dbReference>
<keyword evidence="10" id="KW-0119">Carbohydrate metabolism</keyword>
<evidence type="ECO:0000256" key="9">
    <source>
        <dbReference type="ARBA" id="ARBA00023180"/>
    </source>
</evidence>
<evidence type="ECO:0000256" key="7">
    <source>
        <dbReference type="ARBA" id="ARBA00022729"/>
    </source>
</evidence>
<accession>A0ABR3Q4D4</accession>
<evidence type="ECO:0000256" key="8">
    <source>
        <dbReference type="ARBA" id="ARBA00022801"/>
    </source>
</evidence>
<gene>
    <name evidence="19" type="ORF">Q8F55_003380</name>
</gene>
<feature type="domain" description="Glycoside hydrolase family 31 N-terminal" evidence="17">
    <location>
        <begin position="161"/>
        <end position="275"/>
    </location>
</feature>
<dbReference type="EC" id="3.2.1.21" evidence="4"/>
<comment type="caution">
    <text evidence="19">The sequence shown here is derived from an EMBL/GenBank/DDBJ whole genome shotgun (WGS) entry which is preliminary data.</text>
</comment>
<keyword evidence="7" id="KW-0732">Signal</keyword>
<dbReference type="SUPFAM" id="SSF51011">
    <property type="entry name" value="Glycosyl hydrolase domain"/>
    <property type="match status" value="1"/>
</dbReference>
<dbReference type="PANTHER" id="PTHR22762">
    <property type="entry name" value="ALPHA-GLUCOSIDASE"/>
    <property type="match status" value="1"/>
</dbReference>
<dbReference type="InterPro" id="IPR025887">
    <property type="entry name" value="Glyco_hydro_31_N_dom"/>
</dbReference>
<keyword evidence="6" id="KW-0964">Secreted</keyword>
<dbReference type="SUPFAM" id="SSF74650">
    <property type="entry name" value="Galactose mutarotase-like"/>
    <property type="match status" value="1"/>
</dbReference>
<dbReference type="CDD" id="cd06602">
    <property type="entry name" value="GH31_MGAM_SI_GAA"/>
    <property type="match status" value="1"/>
</dbReference>
<feature type="domain" description="Glycoside hydrolase family 31 TIM barrel" evidence="16">
    <location>
        <begin position="321"/>
        <end position="765"/>
    </location>
</feature>
<evidence type="ECO:0000313" key="19">
    <source>
        <dbReference type="EMBL" id="KAL1409397.1"/>
    </source>
</evidence>
<name>A0ABR3Q4D4_9TREE</name>
<comment type="similarity">
    <text evidence="3 15">Belongs to the glycosyl hydrolase 31 family.</text>
</comment>
<protein>
    <recommendedName>
        <fullName evidence="5">Probable alpha/beta-glucosidase agdC</fullName>
        <ecNumber evidence="4">3.2.1.21</ecNumber>
    </recommendedName>
</protein>
<dbReference type="Gene3D" id="3.20.20.80">
    <property type="entry name" value="Glycosidases"/>
    <property type="match status" value="2"/>
</dbReference>
<evidence type="ECO:0000256" key="12">
    <source>
        <dbReference type="ARBA" id="ARBA00023316"/>
    </source>
</evidence>
<evidence type="ECO:0000256" key="1">
    <source>
        <dbReference type="ARBA" id="ARBA00000448"/>
    </source>
</evidence>
<keyword evidence="11 15" id="KW-0326">Glycosidase</keyword>
<keyword evidence="13" id="KW-0624">Polysaccharide degradation</keyword>
<dbReference type="InterPro" id="IPR048395">
    <property type="entry name" value="Glyco_hydro_31_C"/>
</dbReference>
<dbReference type="EMBL" id="JBBXJM010000003">
    <property type="protein sequence ID" value="KAL1409397.1"/>
    <property type="molecule type" value="Genomic_DNA"/>
</dbReference>
<evidence type="ECO:0000256" key="2">
    <source>
        <dbReference type="ARBA" id="ARBA00004613"/>
    </source>
</evidence>
<evidence type="ECO:0000256" key="15">
    <source>
        <dbReference type="RuleBase" id="RU361185"/>
    </source>
</evidence>
<proteinExistence type="inferred from homology"/>
<comment type="catalytic activity">
    <reaction evidence="1">
        <text>Hydrolysis of terminal, non-reducing beta-D-glucosyl residues with release of beta-D-glucose.</text>
        <dbReference type="EC" id="3.2.1.21"/>
    </reaction>
</comment>
<dbReference type="GeneID" id="95984423"/>
<evidence type="ECO:0000259" key="17">
    <source>
        <dbReference type="Pfam" id="PF13802"/>
    </source>
</evidence>
<evidence type="ECO:0000256" key="11">
    <source>
        <dbReference type="ARBA" id="ARBA00023295"/>
    </source>
</evidence>
<evidence type="ECO:0000256" key="6">
    <source>
        <dbReference type="ARBA" id="ARBA00022525"/>
    </source>
</evidence>
<dbReference type="Pfam" id="PF01055">
    <property type="entry name" value="Glyco_hydro_31_2nd"/>
    <property type="match status" value="1"/>
</dbReference>